<name>A0A392R5U6_9FABA</name>
<evidence type="ECO:0000313" key="2">
    <source>
        <dbReference type="Proteomes" id="UP000265520"/>
    </source>
</evidence>
<reference evidence="1 2" key="1">
    <citation type="journal article" date="2018" name="Front. Plant Sci.">
        <title>Red Clover (Trifolium pratense) and Zigzag Clover (T. medium) - A Picture of Genomic Similarities and Differences.</title>
        <authorList>
            <person name="Dluhosova J."/>
            <person name="Istvanek J."/>
            <person name="Nedelnik J."/>
            <person name="Repkova J."/>
        </authorList>
    </citation>
    <scope>NUCLEOTIDE SEQUENCE [LARGE SCALE GENOMIC DNA]</scope>
    <source>
        <strain evidence="2">cv. 10/8</strain>
        <tissue evidence="1">Leaf</tissue>
    </source>
</reference>
<comment type="caution">
    <text evidence="1">The sequence shown here is derived from an EMBL/GenBank/DDBJ whole genome shotgun (WGS) entry which is preliminary data.</text>
</comment>
<dbReference type="AlphaFoldDB" id="A0A392R5U6"/>
<proteinExistence type="predicted"/>
<sequence length="76" mass="8391">RYSVLTVVVICRANGFSGFGVSGAHGAQLSPIDHPSIWLLIEVGLLSTRRDSLDIDRHVSYVSILGWVYLNIRIIP</sequence>
<dbReference type="EMBL" id="LXQA010188352">
    <property type="protein sequence ID" value="MCI31599.1"/>
    <property type="molecule type" value="Genomic_DNA"/>
</dbReference>
<keyword evidence="2" id="KW-1185">Reference proteome</keyword>
<dbReference type="Proteomes" id="UP000265520">
    <property type="component" value="Unassembled WGS sequence"/>
</dbReference>
<organism evidence="1 2">
    <name type="scientific">Trifolium medium</name>
    <dbReference type="NCBI Taxonomy" id="97028"/>
    <lineage>
        <taxon>Eukaryota</taxon>
        <taxon>Viridiplantae</taxon>
        <taxon>Streptophyta</taxon>
        <taxon>Embryophyta</taxon>
        <taxon>Tracheophyta</taxon>
        <taxon>Spermatophyta</taxon>
        <taxon>Magnoliopsida</taxon>
        <taxon>eudicotyledons</taxon>
        <taxon>Gunneridae</taxon>
        <taxon>Pentapetalae</taxon>
        <taxon>rosids</taxon>
        <taxon>fabids</taxon>
        <taxon>Fabales</taxon>
        <taxon>Fabaceae</taxon>
        <taxon>Papilionoideae</taxon>
        <taxon>50 kb inversion clade</taxon>
        <taxon>NPAAA clade</taxon>
        <taxon>Hologalegina</taxon>
        <taxon>IRL clade</taxon>
        <taxon>Trifolieae</taxon>
        <taxon>Trifolium</taxon>
    </lineage>
</organism>
<evidence type="ECO:0000313" key="1">
    <source>
        <dbReference type="EMBL" id="MCI31599.1"/>
    </source>
</evidence>
<protein>
    <submittedName>
        <fullName evidence="1">Uncharacterized protein</fullName>
    </submittedName>
</protein>
<accession>A0A392R5U6</accession>
<feature type="non-terminal residue" evidence="1">
    <location>
        <position position="1"/>
    </location>
</feature>